<feature type="transmembrane region" description="Helical" evidence="1">
    <location>
        <begin position="20"/>
        <end position="41"/>
    </location>
</feature>
<dbReference type="Gene3D" id="2.40.50.420">
    <property type="entry name" value="Envelope glycoprotein gp160, DUF2291, alpha/beta domain"/>
    <property type="match status" value="1"/>
</dbReference>
<dbReference type="InterPro" id="IPR036215">
    <property type="entry name" value="TM0957-like_sf"/>
</dbReference>
<reference evidence="2" key="1">
    <citation type="submission" date="2022-01" db="EMBL/GenBank/DDBJ databases">
        <title>Jiella avicenniae sp. nov., a novel endophytic bacterium isolated from bark of Avicennia marina.</title>
        <authorList>
            <person name="Tuo L."/>
        </authorList>
    </citation>
    <scope>NUCLEOTIDE SEQUENCE</scope>
    <source>
        <strain evidence="2">CBK1P-4</strain>
    </source>
</reference>
<keyword evidence="1" id="KW-1133">Transmembrane helix</keyword>
<keyword evidence="3" id="KW-1185">Reference proteome</keyword>
<organism evidence="2 3">
    <name type="scientific">Jiella avicenniae</name>
    <dbReference type="NCBI Taxonomy" id="2907202"/>
    <lineage>
        <taxon>Bacteria</taxon>
        <taxon>Pseudomonadati</taxon>
        <taxon>Pseudomonadota</taxon>
        <taxon>Alphaproteobacteria</taxon>
        <taxon>Hyphomicrobiales</taxon>
        <taxon>Aurantimonadaceae</taxon>
        <taxon>Jiella</taxon>
    </lineage>
</organism>
<keyword evidence="1" id="KW-0812">Transmembrane</keyword>
<protein>
    <submittedName>
        <fullName evidence="2">DUF2291 domain-containing protein</fullName>
    </submittedName>
</protein>
<dbReference type="AlphaFoldDB" id="A0A9X1P1P1"/>
<evidence type="ECO:0000256" key="1">
    <source>
        <dbReference type="SAM" id="Phobius"/>
    </source>
</evidence>
<dbReference type="Gene3D" id="1.10.10.1260">
    <property type="entry name" value="Envelope glycoprotein gp160, DUF2291, helical domain"/>
    <property type="match status" value="1"/>
</dbReference>
<dbReference type="Pfam" id="PF10054">
    <property type="entry name" value="DUF2291"/>
    <property type="match status" value="1"/>
</dbReference>
<keyword evidence="1" id="KW-0472">Membrane</keyword>
<proteinExistence type="predicted"/>
<dbReference type="RefSeq" id="WP_233720426.1">
    <property type="nucleotide sequence ID" value="NZ_JAJUWU010000016.1"/>
</dbReference>
<comment type="caution">
    <text evidence="2">The sequence shown here is derived from an EMBL/GenBank/DDBJ whole genome shotgun (WGS) entry which is preliminary data.</text>
</comment>
<gene>
    <name evidence="2" type="ORF">LZD57_15685</name>
</gene>
<dbReference type="PIRSF" id="PIRSF033535">
    <property type="entry name" value="UCP033535_plp"/>
    <property type="match status" value="1"/>
</dbReference>
<dbReference type="SUPFAM" id="SSF141318">
    <property type="entry name" value="TM0957-like"/>
    <property type="match status" value="1"/>
</dbReference>
<evidence type="ECO:0000313" key="3">
    <source>
        <dbReference type="Proteomes" id="UP001139035"/>
    </source>
</evidence>
<dbReference type="EMBL" id="JAJUWU010000016">
    <property type="protein sequence ID" value="MCE7029432.1"/>
    <property type="molecule type" value="Genomic_DNA"/>
</dbReference>
<sequence>MSLQSTSRSKNGGGLLSARVLLPVAGAVLIVAMALDTRIVWEGSEEAASFASDSFSPEDFGAAQFPEIQTFVETRAVEAATLAEAIAADKAAASEKYGVSAGVGAVMPVKFSGVVGEGRSGVFDVDVEGVPDETRVRVQTGPAVNGTDLRDAMGTIEFGQFKNQIEYQNAGAAINDVMKAEVLQPIDNSELTGKTITVTGVFKLINPKNWLVTPVRMSIEQ</sequence>
<dbReference type="Proteomes" id="UP001139035">
    <property type="component" value="Unassembled WGS sequence"/>
</dbReference>
<dbReference type="InterPro" id="IPR014582">
    <property type="entry name" value="UCP033535_lipo"/>
</dbReference>
<accession>A0A9X1P1P1</accession>
<evidence type="ECO:0000313" key="2">
    <source>
        <dbReference type="EMBL" id="MCE7029432.1"/>
    </source>
</evidence>
<name>A0A9X1P1P1_9HYPH</name>